<accession>A0A0K2TG47</accession>
<reference evidence="1" key="1">
    <citation type="submission" date="2014-05" db="EMBL/GenBank/DDBJ databases">
        <authorList>
            <person name="Chronopoulou M."/>
        </authorList>
    </citation>
    <scope>NUCLEOTIDE SEQUENCE</scope>
    <source>
        <tissue evidence="1">Whole organism</tissue>
    </source>
</reference>
<protein>
    <submittedName>
        <fullName evidence="1">Uncharacterized protein</fullName>
    </submittedName>
</protein>
<evidence type="ECO:0000313" key="1">
    <source>
        <dbReference type="EMBL" id="CDW24562.1"/>
    </source>
</evidence>
<dbReference type="AlphaFoldDB" id="A0A0K2TG47"/>
<name>A0A0K2TG47_LEPSM</name>
<organism evidence="1">
    <name type="scientific">Lepeophtheirus salmonis</name>
    <name type="common">Salmon louse</name>
    <name type="synonym">Caligus salmonis</name>
    <dbReference type="NCBI Taxonomy" id="72036"/>
    <lineage>
        <taxon>Eukaryota</taxon>
        <taxon>Metazoa</taxon>
        <taxon>Ecdysozoa</taxon>
        <taxon>Arthropoda</taxon>
        <taxon>Crustacea</taxon>
        <taxon>Multicrustacea</taxon>
        <taxon>Hexanauplia</taxon>
        <taxon>Copepoda</taxon>
        <taxon>Siphonostomatoida</taxon>
        <taxon>Caligidae</taxon>
        <taxon>Lepeophtheirus</taxon>
    </lineage>
</organism>
<sequence>MLRNYLVNACSSFRPRATPLLVLEAVTSNNLFFNIHIYNSRKISSKSAEKCGLSDNFNVRRSCTD</sequence>
<proteinExistence type="predicted"/>
<dbReference type="EMBL" id="HACA01007201">
    <property type="protein sequence ID" value="CDW24562.1"/>
    <property type="molecule type" value="Transcribed_RNA"/>
</dbReference>